<evidence type="ECO:0000256" key="1">
    <source>
        <dbReference type="ARBA" id="ARBA00023157"/>
    </source>
</evidence>
<dbReference type="InterPro" id="IPR016187">
    <property type="entry name" value="CTDL_fold"/>
</dbReference>
<sequence length="481" mass="54289">MNTCGLFVLVLLATHTQCLDWSGPPQDNAGLSVCVGDDVTFPWDFQTAENEDIEDIKWEYETNSTSKLIAFYSSESFMPSESYKQRVKRESNGSLTITDITLKDSGMYSIKVEVQTQNGVSRYQRSVFLQVKDSVLTEDMKVHVQQEGDAEWDNATRTFTLTLSCGTFRFTEDRPPFDVQWTTPTGGALNSTKYSNGRFYLSLPSPVVGGVYTCRIPPNHLSNVCLSDSRHGNDLVRVVGLEANMLQMQHDAEKQKEQIADLKAEDQRSRAVQDTLQASDDSRKSQVEKLQEKDDDLQAEVDLLKAANETRTAENAWLRSQLMNLTQQRGQLQARVDIVTDFIERLKLTIGPCPADWSVFGQSCYAFFTQPLKWVDAKAACERQHGILVEIDSLQENAFVYNMVKGVNSAWIGLNDIEQEGVFVWASSGRLLSFSHWGAGQPSNWNGQEHCGMFWAHVGDRWNDGTCNHQIPYVCERHALF</sequence>
<dbReference type="SUPFAM" id="SSF48726">
    <property type="entry name" value="Immunoglobulin"/>
    <property type="match status" value="1"/>
</dbReference>
<dbReference type="InterPro" id="IPR036179">
    <property type="entry name" value="Ig-like_dom_sf"/>
</dbReference>
<dbReference type="AlphaFoldDB" id="A0AAN9B5Q0"/>
<dbReference type="PROSITE" id="PS50041">
    <property type="entry name" value="C_TYPE_LECTIN_2"/>
    <property type="match status" value="1"/>
</dbReference>
<dbReference type="Pfam" id="PF00059">
    <property type="entry name" value="Lectin_C"/>
    <property type="match status" value="1"/>
</dbReference>
<feature type="region of interest" description="Disordered" evidence="2">
    <location>
        <begin position="266"/>
        <end position="293"/>
    </location>
</feature>
<dbReference type="Proteomes" id="UP001374579">
    <property type="component" value="Unassembled WGS sequence"/>
</dbReference>
<evidence type="ECO:0000256" key="2">
    <source>
        <dbReference type="SAM" id="MobiDB-lite"/>
    </source>
</evidence>
<dbReference type="SUPFAM" id="SSF56436">
    <property type="entry name" value="C-type lectin-like"/>
    <property type="match status" value="1"/>
</dbReference>
<name>A0AAN9B5Q0_9CAEN</name>
<feature type="domain" description="C-type lectin" evidence="4">
    <location>
        <begin position="360"/>
        <end position="476"/>
    </location>
</feature>
<reference evidence="5 6" key="1">
    <citation type="submission" date="2024-02" db="EMBL/GenBank/DDBJ databases">
        <title>Chromosome-scale genome assembly of the rough periwinkle Littorina saxatilis.</title>
        <authorList>
            <person name="De Jode A."/>
            <person name="Faria R."/>
            <person name="Formenti G."/>
            <person name="Sims Y."/>
            <person name="Smith T.P."/>
            <person name="Tracey A."/>
            <person name="Wood J.M.D."/>
            <person name="Zagrodzka Z.B."/>
            <person name="Johannesson K."/>
            <person name="Butlin R.K."/>
            <person name="Leder E.H."/>
        </authorList>
    </citation>
    <scope>NUCLEOTIDE SEQUENCE [LARGE SCALE GENOMIC DNA]</scope>
    <source>
        <strain evidence="5">Snail1</strain>
        <tissue evidence="5">Muscle</tissue>
    </source>
</reference>
<dbReference type="InterPro" id="IPR016186">
    <property type="entry name" value="C-type_lectin-like/link_sf"/>
</dbReference>
<dbReference type="Gene3D" id="3.10.100.10">
    <property type="entry name" value="Mannose-Binding Protein A, subunit A"/>
    <property type="match status" value="1"/>
</dbReference>
<accession>A0AAN9B5Q0</accession>
<organism evidence="5 6">
    <name type="scientific">Littorina saxatilis</name>
    <dbReference type="NCBI Taxonomy" id="31220"/>
    <lineage>
        <taxon>Eukaryota</taxon>
        <taxon>Metazoa</taxon>
        <taxon>Spiralia</taxon>
        <taxon>Lophotrochozoa</taxon>
        <taxon>Mollusca</taxon>
        <taxon>Gastropoda</taxon>
        <taxon>Caenogastropoda</taxon>
        <taxon>Littorinimorpha</taxon>
        <taxon>Littorinoidea</taxon>
        <taxon>Littorinidae</taxon>
        <taxon>Littorina</taxon>
    </lineage>
</organism>
<dbReference type="EMBL" id="JBAMIC010000013">
    <property type="protein sequence ID" value="KAK7097975.1"/>
    <property type="molecule type" value="Genomic_DNA"/>
</dbReference>
<feature type="signal peptide" evidence="3">
    <location>
        <begin position="1"/>
        <end position="18"/>
    </location>
</feature>
<keyword evidence="1" id="KW-1015">Disulfide bond</keyword>
<feature type="chain" id="PRO_5042815051" description="C-type lectin domain-containing protein" evidence="3">
    <location>
        <begin position="19"/>
        <end position="481"/>
    </location>
</feature>
<comment type="caution">
    <text evidence="5">The sequence shown here is derived from an EMBL/GenBank/DDBJ whole genome shotgun (WGS) entry which is preliminary data.</text>
</comment>
<feature type="compositionally biased region" description="Basic and acidic residues" evidence="2">
    <location>
        <begin position="280"/>
        <end position="292"/>
    </location>
</feature>
<dbReference type="PROSITE" id="PS00615">
    <property type="entry name" value="C_TYPE_LECTIN_1"/>
    <property type="match status" value="1"/>
</dbReference>
<gene>
    <name evidence="5" type="ORF">V1264_004872</name>
</gene>
<proteinExistence type="predicted"/>
<keyword evidence="3" id="KW-0732">Signal</keyword>
<evidence type="ECO:0000256" key="3">
    <source>
        <dbReference type="SAM" id="SignalP"/>
    </source>
</evidence>
<keyword evidence="6" id="KW-1185">Reference proteome</keyword>
<dbReference type="Pfam" id="PF07686">
    <property type="entry name" value="V-set"/>
    <property type="match status" value="1"/>
</dbReference>
<dbReference type="InterPro" id="IPR013783">
    <property type="entry name" value="Ig-like_fold"/>
</dbReference>
<dbReference type="InterPro" id="IPR050111">
    <property type="entry name" value="C-type_lectin/snaclec_domain"/>
</dbReference>
<dbReference type="InterPro" id="IPR013106">
    <property type="entry name" value="Ig_V-set"/>
</dbReference>
<dbReference type="InterPro" id="IPR018378">
    <property type="entry name" value="C-type_lectin_CS"/>
</dbReference>
<evidence type="ECO:0000259" key="4">
    <source>
        <dbReference type="PROSITE" id="PS50041"/>
    </source>
</evidence>
<evidence type="ECO:0000313" key="6">
    <source>
        <dbReference type="Proteomes" id="UP001374579"/>
    </source>
</evidence>
<protein>
    <recommendedName>
        <fullName evidence="4">C-type lectin domain-containing protein</fullName>
    </recommendedName>
</protein>
<dbReference type="Gene3D" id="2.60.40.10">
    <property type="entry name" value="Immunoglobulins"/>
    <property type="match status" value="1"/>
</dbReference>
<dbReference type="InterPro" id="IPR001304">
    <property type="entry name" value="C-type_lectin-like"/>
</dbReference>
<dbReference type="PANTHER" id="PTHR22803">
    <property type="entry name" value="MANNOSE, PHOSPHOLIPASE, LECTIN RECEPTOR RELATED"/>
    <property type="match status" value="1"/>
</dbReference>
<dbReference type="SMART" id="SM00034">
    <property type="entry name" value="CLECT"/>
    <property type="match status" value="1"/>
</dbReference>
<evidence type="ECO:0000313" key="5">
    <source>
        <dbReference type="EMBL" id="KAK7097975.1"/>
    </source>
</evidence>